<evidence type="ECO:0000313" key="2">
    <source>
        <dbReference type="EMBL" id="MBP2179778.1"/>
    </source>
</evidence>
<gene>
    <name evidence="2" type="ORF">JOM49_001304</name>
</gene>
<reference evidence="2 3" key="1">
    <citation type="submission" date="2021-03" db="EMBL/GenBank/DDBJ databases">
        <title>Sequencing the genomes of 1000 actinobacteria strains.</title>
        <authorList>
            <person name="Klenk H.-P."/>
        </authorList>
    </citation>
    <scope>NUCLEOTIDE SEQUENCE [LARGE SCALE GENOMIC DNA]</scope>
    <source>
        <strain evidence="2 3">DSM 45510</strain>
    </source>
</reference>
<protein>
    <submittedName>
        <fullName evidence="2">Uncharacterized protein</fullName>
    </submittedName>
</protein>
<proteinExistence type="predicted"/>
<organism evidence="2 3">
    <name type="scientific">Amycolatopsis magusensis</name>
    <dbReference type="NCBI Taxonomy" id="882444"/>
    <lineage>
        <taxon>Bacteria</taxon>
        <taxon>Bacillati</taxon>
        <taxon>Actinomycetota</taxon>
        <taxon>Actinomycetes</taxon>
        <taxon>Pseudonocardiales</taxon>
        <taxon>Pseudonocardiaceae</taxon>
        <taxon>Amycolatopsis</taxon>
    </lineage>
</organism>
<keyword evidence="3" id="KW-1185">Reference proteome</keyword>
<comment type="caution">
    <text evidence="2">The sequence shown here is derived from an EMBL/GenBank/DDBJ whole genome shotgun (WGS) entry which is preliminary data.</text>
</comment>
<sequence length="93" mass="10036">MTAATRARDPFKLLLAGLCTVFQVLLLGLTAFLIVRVTTYGVFWDPDADHSGAWGGPSLFGAWVVHALIGLPGAALTAWLANRLSRASAWLRR</sequence>
<feature type="transmembrane region" description="Helical" evidence="1">
    <location>
        <begin position="12"/>
        <end position="35"/>
    </location>
</feature>
<name>A0ABS4PK26_9PSEU</name>
<feature type="transmembrane region" description="Helical" evidence="1">
    <location>
        <begin position="60"/>
        <end position="82"/>
    </location>
</feature>
<dbReference type="EMBL" id="JAGGMS010000001">
    <property type="protein sequence ID" value="MBP2179778.1"/>
    <property type="molecule type" value="Genomic_DNA"/>
</dbReference>
<accession>A0ABS4PK26</accession>
<evidence type="ECO:0000256" key="1">
    <source>
        <dbReference type="SAM" id="Phobius"/>
    </source>
</evidence>
<evidence type="ECO:0000313" key="3">
    <source>
        <dbReference type="Proteomes" id="UP000741013"/>
    </source>
</evidence>
<keyword evidence="1" id="KW-0812">Transmembrane</keyword>
<dbReference type="RefSeq" id="WP_209663455.1">
    <property type="nucleotide sequence ID" value="NZ_JAGGMS010000001.1"/>
</dbReference>
<keyword evidence="1" id="KW-1133">Transmembrane helix</keyword>
<dbReference type="Proteomes" id="UP000741013">
    <property type="component" value="Unassembled WGS sequence"/>
</dbReference>
<keyword evidence="1" id="KW-0472">Membrane</keyword>